<evidence type="ECO:0000256" key="4">
    <source>
        <dbReference type="ARBA" id="ARBA00022801"/>
    </source>
</evidence>
<gene>
    <name evidence="7" type="ORF">M427DRAFT_245294</name>
</gene>
<evidence type="ECO:0000256" key="1">
    <source>
        <dbReference type="ARBA" id="ARBA00001947"/>
    </source>
</evidence>
<dbReference type="PANTHER" id="PTHR15910:SF1">
    <property type="entry name" value="ARCHAEMETZINCIN-2"/>
    <property type="match status" value="1"/>
</dbReference>
<organism evidence="7 8">
    <name type="scientific">Gonapodya prolifera (strain JEL478)</name>
    <name type="common">Monoblepharis prolifera</name>
    <dbReference type="NCBI Taxonomy" id="1344416"/>
    <lineage>
        <taxon>Eukaryota</taxon>
        <taxon>Fungi</taxon>
        <taxon>Fungi incertae sedis</taxon>
        <taxon>Chytridiomycota</taxon>
        <taxon>Chytridiomycota incertae sedis</taxon>
        <taxon>Monoblepharidomycetes</taxon>
        <taxon>Monoblepharidales</taxon>
        <taxon>Gonapodyaceae</taxon>
        <taxon>Gonapodya</taxon>
    </lineage>
</organism>
<dbReference type="GO" id="GO:0046872">
    <property type="term" value="F:metal ion binding"/>
    <property type="evidence" value="ECO:0007669"/>
    <property type="project" value="UniProtKB-KW"/>
</dbReference>
<dbReference type="CDD" id="cd11375">
    <property type="entry name" value="Peptidase_M54"/>
    <property type="match status" value="1"/>
</dbReference>
<keyword evidence="4" id="KW-0378">Hydrolase</keyword>
<comment type="cofactor">
    <cofactor evidence="1">
        <name>Zn(2+)</name>
        <dbReference type="ChEBI" id="CHEBI:29105"/>
    </cofactor>
</comment>
<evidence type="ECO:0000256" key="3">
    <source>
        <dbReference type="ARBA" id="ARBA00022723"/>
    </source>
</evidence>
<keyword evidence="5" id="KW-0862">Zinc</keyword>
<dbReference type="AlphaFoldDB" id="A0A139ALW9"/>
<evidence type="ECO:0000256" key="6">
    <source>
        <dbReference type="ARBA" id="ARBA00023049"/>
    </source>
</evidence>
<evidence type="ECO:0000256" key="2">
    <source>
        <dbReference type="ARBA" id="ARBA00022670"/>
    </source>
</evidence>
<dbReference type="EMBL" id="KQ965745">
    <property type="protein sequence ID" value="KXS17760.1"/>
    <property type="molecule type" value="Genomic_DNA"/>
</dbReference>
<reference evidence="7 8" key="1">
    <citation type="journal article" date="2015" name="Genome Biol. Evol.">
        <title>Phylogenomic analyses indicate that early fungi evolved digesting cell walls of algal ancestors of land plants.</title>
        <authorList>
            <person name="Chang Y."/>
            <person name="Wang S."/>
            <person name="Sekimoto S."/>
            <person name="Aerts A.L."/>
            <person name="Choi C."/>
            <person name="Clum A."/>
            <person name="LaButti K.M."/>
            <person name="Lindquist E.A."/>
            <person name="Yee Ngan C."/>
            <person name="Ohm R.A."/>
            <person name="Salamov A.A."/>
            <person name="Grigoriev I.V."/>
            <person name="Spatafora J.W."/>
            <person name="Berbee M.L."/>
        </authorList>
    </citation>
    <scope>NUCLEOTIDE SEQUENCE [LARGE SCALE GENOMIC DNA]</scope>
    <source>
        <strain evidence="7 8">JEL478</strain>
    </source>
</reference>
<keyword evidence="6" id="KW-0482">Metalloprotease</keyword>
<protein>
    <recommendedName>
        <fullName evidence="9">Peptidase zinc-dependent</fullName>
    </recommendedName>
</protein>
<proteinExistence type="predicted"/>
<dbReference type="InterPro" id="IPR024079">
    <property type="entry name" value="MetalloPept_cat_dom_sf"/>
</dbReference>
<dbReference type="Gene3D" id="3.40.390.10">
    <property type="entry name" value="Collagenase (Catalytic Domain)"/>
    <property type="match status" value="1"/>
</dbReference>
<sequence>MASLVLFVPPNVKLSQYQESIFVHQLLRALGPCLKSIQVVFTPTPRILRYHTFHQPLWNDSRQQWDACGIIDTVGPFGVPYAKNRCIFLVILSEDAYVSGRSFVFGAAKYMKGAVISMARLDRSFDNFQSLLFKETAHELGHVFGLVHCKAPCVMAFSPTADDVRLKKGGFCGRCNMLLKGQTVK</sequence>
<dbReference type="OrthoDB" id="2365600at2759"/>
<evidence type="ECO:0000313" key="7">
    <source>
        <dbReference type="EMBL" id="KXS17760.1"/>
    </source>
</evidence>
<dbReference type="InterPro" id="IPR012962">
    <property type="entry name" value="Pept_M54_archaemetzincn"/>
</dbReference>
<dbReference type="SUPFAM" id="SSF55486">
    <property type="entry name" value="Metalloproteases ('zincins'), catalytic domain"/>
    <property type="match status" value="1"/>
</dbReference>
<dbReference type="Pfam" id="PF07998">
    <property type="entry name" value="Peptidase_M54"/>
    <property type="match status" value="1"/>
</dbReference>
<dbReference type="Proteomes" id="UP000070544">
    <property type="component" value="Unassembled WGS sequence"/>
</dbReference>
<dbReference type="GO" id="GO:0008237">
    <property type="term" value="F:metallopeptidase activity"/>
    <property type="evidence" value="ECO:0007669"/>
    <property type="project" value="UniProtKB-KW"/>
</dbReference>
<dbReference type="GO" id="GO:0006508">
    <property type="term" value="P:proteolysis"/>
    <property type="evidence" value="ECO:0007669"/>
    <property type="project" value="UniProtKB-KW"/>
</dbReference>
<keyword evidence="3" id="KW-0479">Metal-binding</keyword>
<dbReference type="PANTHER" id="PTHR15910">
    <property type="entry name" value="ARCHAEMETZINCIN"/>
    <property type="match status" value="1"/>
</dbReference>
<keyword evidence="8" id="KW-1185">Reference proteome</keyword>
<evidence type="ECO:0000313" key="8">
    <source>
        <dbReference type="Proteomes" id="UP000070544"/>
    </source>
</evidence>
<keyword evidence="2" id="KW-0645">Protease</keyword>
<evidence type="ECO:0000256" key="5">
    <source>
        <dbReference type="ARBA" id="ARBA00022833"/>
    </source>
</evidence>
<accession>A0A139ALW9</accession>
<name>A0A139ALW9_GONPJ</name>
<evidence type="ECO:0008006" key="9">
    <source>
        <dbReference type="Google" id="ProtNLM"/>
    </source>
</evidence>